<gene>
    <name evidence="2" type="ORF">B5M42_13440</name>
</gene>
<evidence type="ECO:0000259" key="1">
    <source>
        <dbReference type="PROSITE" id="PS51459"/>
    </source>
</evidence>
<name>A0A4Y8PZV6_9BACL</name>
<dbReference type="AlphaFoldDB" id="A0A4Y8PZV6"/>
<dbReference type="InterPro" id="IPR003812">
    <property type="entry name" value="Fido"/>
</dbReference>
<comment type="caution">
    <text evidence="2">The sequence shown here is derived from an EMBL/GenBank/DDBJ whole genome shotgun (WGS) entry which is preliminary data.</text>
</comment>
<dbReference type="RefSeq" id="WP_134753648.1">
    <property type="nucleotide sequence ID" value="NZ_MYFO02000015.1"/>
</dbReference>
<proteinExistence type="predicted"/>
<dbReference type="SUPFAM" id="SSF140931">
    <property type="entry name" value="Fic-like"/>
    <property type="match status" value="1"/>
</dbReference>
<evidence type="ECO:0000313" key="2">
    <source>
        <dbReference type="EMBL" id="TFE86886.1"/>
    </source>
</evidence>
<evidence type="ECO:0000313" key="3">
    <source>
        <dbReference type="Proteomes" id="UP000298246"/>
    </source>
</evidence>
<dbReference type="OrthoDB" id="9807853at2"/>
<dbReference type="Gene3D" id="1.10.3290.10">
    <property type="entry name" value="Fido-like domain"/>
    <property type="match status" value="1"/>
</dbReference>
<dbReference type="Proteomes" id="UP000298246">
    <property type="component" value="Unassembled WGS sequence"/>
</dbReference>
<dbReference type="EMBL" id="MYFO01000016">
    <property type="protein sequence ID" value="TFE86886.1"/>
    <property type="molecule type" value="Genomic_DNA"/>
</dbReference>
<reference evidence="2 3" key="1">
    <citation type="submission" date="2017-03" db="EMBL/GenBank/DDBJ databases">
        <title>Isolation of Levoglucosan Utilizing Bacteria.</title>
        <authorList>
            <person name="Arya A.S."/>
        </authorList>
    </citation>
    <scope>NUCLEOTIDE SEQUENCE [LARGE SCALE GENOMIC DNA]</scope>
    <source>
        <strain evidence="2 3">MEC069</strain>
    </source>
</reference>
<dbReference type="PROSITE" id="PS51459">
    <property type="entry name" value="FIDO"/>
    <property type="match status" value="1"/>
</dbReference>
<organism evidence="2 3">
    <name type="scientific">Paenibacillus athensensis</name>
    <dbReference type="NCBI Taxonomy" id="1967502"/>
    <lineage>
        <taxon>Bacteria</taxon>
        <taxon>Bacillati</taxon>
        <taxon>Bacillota</taxon>
        <taxon>Bacilli</taxon>
        <taxon>Bacillales</taxon>
        <taxon>Paenibacillaceae</taxon>
        <taxon>Paenibacillus</taxon>
    </lineage>
</organism>
<protein>
    <recommendedName>
        <fullName evidence="1">Fido domain-containing protein</fullName>
    </recommendedName>
</protein>
<keyword evidence="3" id="KW-1185">Reference proteome</keyword>
<accession>A0A4Y8PZV6</accession>
<feature type="domain" description="Fido" evidence="1">
    <location>
        <begin position="81"/>
        <end position="213"/>
    </location>
</feature>
<sequence>MNPFEDQFLLTRQQSLFLAKKKWDENIYCGMRMENRNITFPQTQTILSGVNVPSVTLEDIQTVLNMRDAWRYLLSAVDEPITLSFICKLNEYVARNESLERGVLRTERVGISSTDDVPHLPVIIEIEQELAALLSAEMTTTERAITFLLWGARRQMFSNGNKRTYLLLANKLLLERGCGMLTIREKNMKQFNELLSAYYTTNDMRNIKVFLYEHAISGIEFGEPEKRKPDREK</sequence>
<dbReference type="InterPro" id="IPR036597">
    <property type="entry name" value="Fido-like_dom_sf"/>
</dbReference>